<keyword evidence="1" id="KW-0472">Membrane</keyword>
<feature type="transmembrane region" description="Helical" evidence="1">
    <location>
        <begin position="207"/>
        <end position="224"/>
    </location>
</feature>
<feature type="transmembrane region" description="Helical" evidence="1">
    <location>
        <begin position="129"/>
        <end position="153"/>
    </location>
</feature>
<keyword evidence="1" id="KW-1133">Transmembrane helix</keyword>
<organism evidence="3 4">
    <name type="scientific">Gossypium barbadense</name>
    <name type="common">Sea Island cotton</name>
    <name type="synonym">Hibiscus barbadensis</name>
    <dbReference type="NCBI Taxonomy" id="3634"/>
    <lineage>
        <taxon>Eukaryota</taxon>
        <taxon>Viridiplantae</taxon>
        <taxon>Streptophyta</taxon>
        <taxon>Embryophyta</taxon>
        <taxon>Tracheophyta</taxon>
        <taxon>Spermatophyta</taxon>
        <taxon>Magnoliopsida</taxon>
        <taxon>eudicotyledons</taxon>
        <taxon>Gunneridae</taxon>
        <taxon>Pentapetalae</taxon>
        <taxon>rosids</taxon>
        <taxon>malvids</taxon>
        <taxon>Malvales</taxon>
        <taxon>Malvaceae</taxon>
        <taxon>Malvoideae</taxon>
        <taxon>Gossypium</taxon>
    </lineage>
</organism>
<evidence type="ECO:0000259" key="2">
    <source>
        <dbReference type="Pfam" id="PF13962"/>
    </source>
</evidence>
<feature type="transmembrane region" description="Helical" evidence="1">
    <location>
        <begin position="89"/>
        <end position="109"/>
    </location>
</feature>
<dbReference type="GO" id="GO:0016020">
    <property type="term" value="C:membrane"/>
    <property type="evidence" value="ECO:0007669"/>
    <property type="project" value="TreeGrafter"/>
</dbReference>
<reference evidence="3 4" key="1">
    <citation type="submission" date="2015-01" db="EMBL/GenBank/DDBJ databases">
        <title>Genome of allotetraploid Gossypium barbadense reveals genomic plasticity and fiber elongation in cotton evolution.</title>
        <authorList>
            <person name="Chen X."/>
            <person name="Liu X."/>
            <person name="Zhao B."/>
            <person name="Zheng H."/>
            <person name="Hu Y."/>
            <person name="Lu G."/>
            <person name="Yang C."/>
            <person name="Chen J."/>
            <person name="Shan C."/>
            <person name="Zhang L."/>
            <person name="Zhou Y."/>
            <person name="Wang L."/>
            <person name="Guo W."/>
            <person name="Bai Y."/>
            <person name="Ruan J."/>
            <person name="Shangguan X."/>
            <person name="Mao Y."/>
            <person name="Jiang J."/>
            <person name="Zhu Y."/>
            <person name="Lei J."/>
            <person name="Kang H."/>
            <person name="Chen S."/>
            <person name="He X."/>
            <person name="Wang R."/>
            <person name="Wang Y."/>
            <person name="Chen J."/>
            <person name="Wang L."/>
            <person name="Yu S."/>
            <person name="Wang B."/>
            <person name="Wei J."/>
            <person name="Song S."/>
            <person name="Lu X."/>
            <person name="Gao Z."/>
            <person name="Gu W."/>
            <person name="Deng X."/>
            <person name="Ma D."/>
            <person name="Wang S."/>
            <person name="Liang W."/>
            <person name="Fang L."/>
            <person name="Cai C."/>
            <person name="Zhu X."/>
            <person name="Zhou B."/>
            <person name="Zhang Y."/>
            <person name="Chen Z."/>
            <person name="Xu S."/>
            <person name="Zhu R."/>
            <person name="Wang S."/>
            <person name="Zhang T."/>
            <person name="Zhao G."/>
        </authorList>
    </citation>
    <scope>NUCLEOTIDE SEQUENCE [LARGE SCALE GENOMIC DNA]</scope>
    <source>
        <strain evidence="4">cv. Xinhai21</strain>
        <tissue evidence="3">Leaf</tissue>
    </source>
</reference>
<evidence type="ECO:0000313" key="4">
    <source>
        <dbReference type="Proteomes" id="UP000239757"/>
    </source>
</evidence>
<dbReference type="Pfam" id="PF13962">
    <property type="entry name" value="PGG"/>
    <property type="match status" value="1"/>
</dbReference>
<dbReference type="Proteomes" id="UP000239757">
    <property type="component" value="Unassembled WGS sequence"/>
</dbReference>
<name>A0A2P5XKJ6_GOSBA</name>
<proteinExistence type="predicted"/>
<evidence type="ECO:0000256" key="1">
    <source>
        <dbReference type="SAM" id="Phobius"/>
    </source>
</evidence>
<gene>
    <name evidence="3" type="ORF">GOBAR_AA16847</name>
</gene>
<dbReference type="PANTHER" id="PTHR24177:SF463">
    <property type="entry name" value="OS09G0331600 PROTEIN"/>
    <property type="match status" value="1"/>
</dbReference>
<dbReference type="EMBL" id="KZ664689">
    <property type="protein sequence ID" value="PPS03810.1"/>
    <property type="molecule type" value="Genomic_DNA"/>
</dbReference>
<feature type="domain" description="PGG" evidence="2">
    <location>
        <begin position="81"/>
        <end position="200"/>
    </location>
</feature>
<dbReference type="PANTHER" id="PTHR24177">
    <property type="entry name" value="CASKIN"/>
    <property type="match status" value="1"/>
</dbReference>
<keyword evidence="1" id="KW-0812">Transmembrane</keyword>
<evidence type="ECO:0000313" key="3">
    <source>
        <dbReference type="EMBL" id="PPS03810.1"/>
    </source>
</evidence>
<dbReference type="AlphaFoldDB" id="A0A2P5XKJ6"/>
<feature type="transmembrane region" description="Helical" evidence="1">
    <location>
        <begin position="181"/>
        <end position="201"/>
    </location>
</feature>
<accession>A0A2P5XKJ6</accession>
<protein>
    <recommendedName>
        <fullName evidence="2">PGG domain-containing protein</fullName>
    </recommendedName>
</protein>
<sequence length="236" mass="26187">MPGGTKTEYGSIRNLRKLKGAFGFTPEQVYDLLRYEGHNKKYLREKLVWQKQIEKLLKIIASEEVAELQVSHIPLPTVSAKSLEKTRDAHLVVAALIATITFAAAITVPSGLNSEKGSEQGTPFLIDEAAFKAFVVTNAMAFILSVSALSIHFEILDPLLPKLEFWGINLILYRTQSVSNLLGRAMFAMVVAFSTNSYVVLKPSHGLAIALCFICPGFFVCYYVQQSLAFVKRLLQ</sequence>
<dbReference type="OrthoDB" id="997644at2759"/>
<dbReference type="InterPro" id="IPR026961">
    <property type="entry name" value="PGG_dom"/>
</dbReference>